<evidence type="ECO:0000256" key="6">
    <source>
        <dbReference type="ARBA" id="ARBA00023306"/>
    </source>
</evidence>
<dbReference type="Pfam" id="PF04977">
    <property type="entry name" value="DivIC"/>
    <property type="match status" value="1"/>
</dbReference>
<evidence type="ECO:0000256" key="9">
    <source>
        <dbReference type="SAM" id="Phobius"/>
    </source>
</evidence>
<name>Q0VQD5_ALCBS</name>
<reference evidence="10 11" key="1">
    <citation type="journal article" date="2006" name="Nat. Biotechnol.">
        <title>Genome sequence of the ubiquitous hydrocarbon-degrading marine bacterium Alcanivorax borkumensis.</title>
        <authorList>
            <person name="Schneiker S."/>
            <person name="Martins dos Santos V.A.P."/>
            <person name="Bartels D."/>
            <person name="Bekel T."/>
            <person name="Brecht M."/>
            <person name="Buhrmester J."/>
            <person name="Chernikova T.N."/>
            <person name="Denaro R."/>
            <person name="Ferrer M."/>
            <person name="Gertler C."/>
            <person name="Goesmann A."/>
            <person name="Golyshina O.V."/>
            <person name="Kaminski F."/>
            <person name="Khachane A.N."/>
            <person name="Lang S."/>
            <person name="Linke B."/>
            <person name="McHardy A.C."/>
            <person name="Meyer F."/>
            <person name="Nechitaylo T."/>
            <person name="Puehler A."/>
            <person name="Regenhardt D."/>
            <person name="Rupp O."/>
            <person name="Sabirova J.S."/>
            <person name="Selbitschka W."/>
            <person name="Yakimov M.M."/>
            <person name="Timmis K.N."/>
            <person name="Vorhoelter F.-J."/>
            <person name="Weidner S."/>
            <person name="Kaiser O."/>
            <person name="Golyshin P.N."/>
        </authorList>
    </citation>
    <scope>NUCLEOTIDE SEQUENCE [LARGE SCALE GENOMIC DNA]</scope>
    <source>
        <strain evidence="11">ATCC 700651 / DSM 11573 / NCIMB 13689 / SK2</strain>
    </source>
</reference>
<dbReference type="GO" id="GO:0043093">
    <property type="term" value="P:FtsZ-dependent cytokinesis"/>
    <property type="evidence" value="ECO:0007669"/>
    <property type="project" value="UniProtKB-UniRule"/>
</dbReference>
<dbReference type="PANTHER" id="PTHR37485:SF1">
    <property type="entry name" value="CELL DIVISION PROTEIN FTSB"/>
    <property type="match status" value="1"/>
</dbReference>
<feature type="compositionally biased region" description="Polar residues" evidence="8">
    <location>
        <begin position="7"/>
        <end position="22"/>
    </location>
</feature>
<evidence type="ECO:0000256" key="2">
    <source>
        <dbReference type="ARBA" id="ARBA00022618"/>
    </source>
</evidence>
<dbReference type="Proteomes" id="UP000008871">
    <property type="component" value="Chromosome"/>
</dbReference>
<keyword evidence="5 7" id="KW-0472">Membrane</keyword>
<feature type="topological domain" description="Cytoplasmic" evidence="7">
    <location>
        <begin position="1"/>
        <end position="31"/>
    </location>
</feature>
<keyword evidence="3 7" id="KW-0812">Transmembrane</keyword>
<dbReference type="GO" id="GO:0005886">
    <property type="term" value="C:plasma membrane"/>
    <property type="evidence" value="ECO:0007669"/>
    <property type="project" value="UniProtKB-SubCell"/>
</dbReference>
<keyword evidence="11" id="KW-1185">Reference proteome</keyword>
<dbReference type="HOGENOM" id="CLU_134863_5_1_6"/>
<evidence type="ECO:0000256" key="4">
    <source>
        <dbReference type="ARBA" id="ARBA00022989"/>
    </source>
</evidence>
<dbReference type="GO" id="GO:0030428">
    <property type="term" value="C:cell septum"/>
    <property type="evidence" value="ECO:0007669"/>
    <property type="project" value="TreeGrafter"/>
</dbReference>
<accession>Q0VQD5</accession>
<keyword evidence="4 7" id="KW-1133">Transmembrane helix</keyword>
<keyword evidence="2 7" id="KW-0132">Cell division</keyword>
<comment type="subunit">
    <text evidence="7">Part of a complex composed of FtsB, FtsL and FtsQ.</text>
</comment>
<dbReference type="AlphaFoldDB" id="Q0VQD5"/>
<protein>
    <recommendedName>
        <fullName evidence="7">Cell division protein FtsB</fullName>
    </recommendedName>
</protein>
<keyword evidence="7" id="KW-0997">Cell inner membrane</keyword>
<dbReference type="PANTHER" id="PTHR37485">
    <property type="entry name" value="CELL DIVISION PROTEIN FTSB"/>
    <property type="match status" value="1"/>
</dbReference>
<organism evidence="10 11">
    <name type="scientific">Alcanivorax borkumensis (strain ATCC 700651 / DSM 11573 / NCIMB 13689 / SK2)</name>
    <dbReference type="NCBI Taxonomy" id="393595"/>
    <lineage>
        <taxon>Bacteria</taxon>
        <taxon>Pseudomonadati</taxon>
        <taxon>Pseudomonadota</taxon>
        <taxon>Gammaproteobacteria</taxon>
        <taxon>Oceanospirillales</taxon>
        <taxon>Alcanivoracaceae</taxon>
        <taxon>Alcanivorax</taxon>
    </lineage>
</organism>
<comment type="function">
    <text evidence="7">Essential cell division protein. May link together the upstream cell division proteins, which are predominantly cytoplasmic, with the downstream cell division proteins, which are predominantly periplasmic.</text>
</comment>
<comment type="subcellular location">
    <subcellularLocation>
        <location evidence="7">Cell inner membrane</location>
        <topology evidence="7">Single-pass type II membrane protein</topology>
    </subcellularLocation>
    <text evidence="7">Localizes to the division septum.</text>
</comment>
<sequence length="123" mass="13399">MMPASKGKSSASNHQGNATGLTRQLSPGRQIVLALLALLFLGLQARLWFGEGSLRHVAMLKKDVAVLKQSNAKLAERNQLMAADVNDLKRGTEAVEEIARKDLGMVRTGETFFLILEQPRGAE</sequence>
<feature type="region of interest" description="Disordered" evidence="8">
    <location>
        <begin position="1"/>
        <end position="22"/>
    </location>
</feature>
<evidence type="ECO:0000256" key="7">
    <source>
        <dbReference type="HAMAP-Rule" id="MF_00599"/>
    </source>
</evidence>
<dbReference type="InterPro" id="IPR023081">
    <property type="entry name" value="Cell_div_FtsB"/>
</dbReference>
<evidence type="ECO:0000256" key="5">
    <source>
        <dbReference type="ARBA" id="ARBA00023136"/>
    </source>
</evidence>
<feature type="topological domain" description="Periplasmic" evidence="7">
    <location>
        <begin position="50"/>
        <end position="123"/>
    </location>
</feature>
<dbReference type="KEGG" id="abo:ABO_1165"/>
<dbReference type="EMBL" id="AM286690">
    <property type="protein sequence ID" value="CAL16613.1"/>
    <property type="molecule type" value="Genomic_DNA"/>
</dbReference>
<dbReference type="InterPro" id="IPR007060">
    <property type="entry name" value="FtsL/DivIC"/>
</dbReference>
<dbReference type="STRING" id="393595.ABO_1165"/>
<evidence type="ECO:0000256" key="1">
    <source>
        <dbReference type="ARBA" id="ARBA00022475"/>
    </source>
</evidence>
<keyword evidence="1 7" id="KW-1003">Cell membrane</keyword>
<dbReference type="GO" id="GO:0032153">
    <property type="term" value="C:cell division site"/>
    <property type="evidence" value="ECO:0007669"/>
    <property type="project" value="UniProtKB-UniRule"/>
</dbReference>
<evidence type="ECO:0000313" key="11">
    <source>
        <dbReference type="Proteomes" id="UP000008871"/>
    </source>
</evidence>
<evidence type="ECO:0000256" key="3">
    <source>
        <dbReference type="ARBA" id="ARBA00022692"/>
    </source>
</evidence>
<comment type="similarity">
    <text evidence="7">Belongs to the FtsB family.</text>
</comment>
<evidence type="ECO:0000313" key="10">
    <source>
        <dbReference type="EMBL" id="CAL16613.1"/>
    </source>
</evidence>
<dbReference type="eggNOG" id="COG2919">
    <property type="taxonomic scope" value="Bacteria"/>
</dbReference>
<feature type="transmembrane region" description="Helical" evidence="9">
    <location>
        <begin position="31"/>
        <end position="49"/>
    </location>
</feature>
<evidence type="ECO:0000256" key="8">
    <source>
        <dbReference type="SAM" id="MobiDB-lite"/>
    </source>
</evidence>
<proteinExistence type="inferred from homology"/>
<dbReference type="HAMAP" id="MF_00599">
    <property type="entry name" value="FtsB"/>
    <property type="match status" value="1"/>
</dbReference>
<gene>
    <name evidence="7" type="primary">ftsB</name>
    <name evidence="10" type="ordered locus">ABO_1165</name>
</gene>
<keyword evidence="6 7" id="KW-0131">Cell cycle</keyword>